<feature type="binding site" evidence="1">
    <location>
        <position position="264"/>
    </location>
    <ligand>
        <name>Mg(2+)</name>
        <dbReference type="ChEBI" id="CHEBI:18420"/>
        <label>1</label>
    </ligand>
</feature>
<dbReference type="GO" id="GO:0016787">
    <property type="term" value="F:hydrolase activity"/>
    <property type="evidence" value="ECO:0007669"/>
    <property type="project" value="UniProtKB-KW"/>
</dbReference>
<dbReference type="GO" id="GO:0046872">
    <property type="term" value="F:metal ion binding"/>
    <property type="evidence" value="ECO:0007669"/>
    <property type="project" value="UniProtKB-KW"/>
</dbReference>
<keyword evidence="1" id="KW-0460">Magnesium</keyword>
<dbReference type="PANTHER" id="PTHR16222:SF12">
    <property type="entry name" value="ADP-RIBOSYLGLYCOHYDROLASE-RELATED"/>
    <property type="match status" value="1"/>
</dbReference>
<evidence type="ECO:0000313" key="3">
    <source>
        <dbReference type="EMBL" id="MBB5352382.1"/>
    </source>
</evidence>
<dbReference type="AlphaFoldDB" id="A0A840V317"/>
<gene>
    <name evidence="3" type="ORF">HNR46_002627</name>
</gene>
<feature type="compositionally biased region" description="Basic and acidic residues" evidence="2">
    <location>
        <begin position="369"/>
        <end position="391"/>
    </location>
</feature>
<keyword evidence="4" id="KW-1185">Reference proteome</keyword>
<accession>A0A840V317</accession>
<evidence type="ECO:0000313" key="4">
    <source>
        <dbReference type="Proteomes" id="UP000557717"/>
    </source>
</evidence>
<dbReference type="Gene3D" id="1.10.4080.10">
    <property type="entry name" value="ADP-ribosylation/Crystallin J1"/>
    <property type="match status" value="1"/>
</dbReference>
<dbReference type="SUPFAM" id="SSF101478">
    <property type="entry name" value="ADP-ribosylglycohydrolase"/>
    <property type="match status" value="1"/>
</dbReference>
<keyword evidence="3" id="KW-0378">Hydrolase</keyword>
<sequence length="391" mass="43091">MTTEERIHALLLGTAIGDSVGLPAEGLSPANIAKRAWGSPWKQRFIASKGMWSDDTEHTILLTQALNHSHGDPRVFQRHLARSFRYWMLLLPAGVGFATARSIIKLWFGFSADRSGVFSAGNGPMMRAALLGPAFPHQPEKRQAWNRLQTRITHTDPKAEWSSRAIVEIAALFAEEDHPTTEQLFERVSFADSSTEFRRLLDDTHRSLIEGESLATLITRWGGHPHRGISGYAYHTLAAILYVGVRHDWRAEVALPEVWSLGGDTDTTGAILGALCGCRHGLSEVPKNWTHGILEFPAGPTCFATLAKSICQGHPLRVRGDLSPRVALRNLLFLAIVLGHVLIRWIPRFTPRASQLPKPNPPAPFASSEKGDLATDSTARDAGDLRHPDSQ</sequence>
<organism evidence="3 4">
    <name type="scientific">Haloferula luteola</name>
    <dbReference type="NCBI Taxonomy" id="595692"/>
    <lineage>
        <taxon>Bacteria</taxon>
        <taxon>Pseudomonadati</taxon>
        <taxon>Verrucomicrobiota</taxon>
        <taxon>Verrucomicrobiia</taxon>
        <taxon>Verrucomicrobiales</taxon>
        <taxon>Verrucomicrobiaceae</taxon>
        <taxon>Haloferula</taxon>
    </lineage>
</organism>
<feature type="binding site" evidence="1">
    <location>
        <position position="55"/>
    </location>
    <ligand>
        <name>Mg(2+)</name>
        <dbReference type="ChEBI" id="CHEBI:18420"/>
        <label>1</label>
    </ligand>
</feature>
<dbReference type="InterPro" id="IPR005502">
    <property type="entry name" value="Ribosyl_crysJ1"/>
</dbReference>
<dbReference type="InterPro" id="IPR036705">
    <property type="entry name" value="Ribosyl_crysJ1_sf"/>
</dbReference>
<comment type="cofactor">
    <cofactor evidence="1">
        <name>Mg(2+)</name>
        <dbReference type="ChEBI" id="CHEBI:18420"/>
    </cofactor>
    <text evidence="1">Binds 2 magnesium ions per subunit.</text>
</comment>
<reference evidence="3 4" key="1">
    <citation type="submission" date="2020-08" db="EMBL/GenBank/DDBJ databases">
        <title>Genomic Encyclopedia of Type Strains, Phase IV (KMG-IV): sequencing the most valuable type-strain genomes for metagenomic binning, comparative biology and taxonomic classification.</title>
        <authorList>
            <person name="Goeker M."/>
        </authorList>
    </citation>
    <scope>NUCLEOTIDE SEQUENCE [LARGE SCALE GENOMIC DNA]</scope>
    <source>
        <strain evidence="3 4">YC6886</strain>
    </source>
</reference>
<proteinExistence type="predicted"/>
<evidence type="ECO:0000256" key="1">
    <source>
        <dbReference type="PIRSR" id="PIRSR605502-1"/>
    </source>
</evidence>
<dbReference type="PANTHER" id="PTHR16222">
    <property type="entry name" value="ADP-RIBOSYLGLYCOHYDROLASE"/>
    <property type="match status" value="1"/>
</dbReference>
<name>A0A840V317_9BACT</name>
<dbReference type="InterPro" id="IPR050792">
    <property type="entry name" value="ADP-ribosylglycohydrolase"/>
</dbReference>
<comment type="caution">
    <text evidence="3">The sequence shown here is derived from an EMBL/GenBank/DDBJ whole genome shotgun (WGS) entry which is preliminary data.</text>
</comment>
<dbReference type="EMBL" id="JACHFD010000012">
    <property type="protein sequence ID" value="MBB5352382.1"/>
    <property type="molecule type" value="Genomic_DNA"/>
</dbReference>
<feature type="binding site" evidence="1">
    <location>
        <position position="267"/>
    </location>
    <ligand>
        <name>Mg(2+)</name>
        <dbReference type="ChEBI" id="CHEBI:18420"/>
        <label>1</label>
    </ligand>
</feature>
<keyword evidence="1" id="KW-0479">Metal-binding</keyword>
<feature type="region of interest" description="Disordered" evidence="2">
    <location>
        <begin position="353"/>
        <end position="391"/>
    </location>
</feature>
<protein>
    <submittedName>
        <fullName evidence="3">ADP-ribosylglycohydrolase</fullName>
    </submittedName>
</protein>
<feature type="binding site" evidence="1">
    <location>
        <position position="266"/>
    </location>
    <ligand>
        <name>Mg(2+)</name>
        <dbReference type="ChEBI" id="CHEBI:18420"/>
        <label>1</label>
    </ligand>
</feature>
<evidence type="ECO:0000256" key="2">
    <source>
        <dbReference type="SAM" id="MobiDB-lite"/>
    </source>
</evidence>
<dbReference type="Pfam" id="PF03747">
    <property type="entry name" value="ADP_ribosyl_GH"/>
    <property type="match status" value="1"/>
</dbReference>
<dbReference type="Proteomes" id="UP000557717">
    <property type="component" value="Unassembled WGS sequence"/>
</dbReference>
<feature type="binding site" evidence="1">
    <location>
        <position position="54"/>
    </location>
    <ligand>
        <name>Mg(2+)</name>
        <dbReference type="ChEBI" id="CHEBI:18420"/>
        <label>1</label>
    </ligand>
</feature>
<feature type="binding site" evidence="1">
    <location>
        <position position="53"/>
    </location>
    <ligand>
        <name>Mg(2+)</name>
        <dbReference type="ChEBI" id="CHEBI:18420"/>
        <label>1</label>
    </ligand>
</feature>